<dbReference type="EMBL" id="KB445574">
    <property type="protein sequence ID" value="EMD93021.1"/>
    <property type="molecule type" value="Genomic_DNA"/>
</dbReference>
<feature type="signal peptide" evidence="2">
    <location>
        <begin position="1"/>
        <end position="20"/>
    </location>
</feature>
<organism evidence="3 4">
    <name type="scientific">Cochliobolus heterostrophus (strain C5 / ATCC 48332 / race O)</name>
    <name type="common">Southern corn leaf blight fungus</name>
    <name type="synonym">Bipolaris maydis</name>
    <dbReference type="NCBI Taxonomy" id="701091"/>
    <lineage>
        <taxon>Eukaryota</taxon>
        <taxon>Fungi</taxon>
        <taxon>Dikarya</taxon>
        <taxon>Ascomycota</taxon>
        <taxon>Pezizomycotina</taxon>
        <taxon>Dothideomycetes</taxon>
        <taxon>Pleosporomycetidae</taxon>
        <taxon>Pleosporales</taxon>
        <taxon>Pleosporineae</taxon>
        <taxon>Pleosporaceae</taxon>
        <taxon>Bipolaris</taxon>
    </lineage>
</organism>
<keyword evidence="4" id="KW-1185">Reference proteome</keyword>
<evidence type="ECO:0000313" key="4">
    <source>
        <dbReference type="Proteomes" id="UP000016936"/>
    </source>
</evidence>
<protein>
    <submittedName>
        <fullName evidence="3">Uncharacterized protein</fullName>
    </submittedName>
</protein>
<evidence type="ECO:0000256" key="2">
    <source>
        <dbReference type="SAM" id="SignalP"/>
    </source>
</evidence>
<feature type="chain" id="PRO_5004026789" evidence="2">
    <location>
        <begin position="21"/>
        <end position="401"/>
    </location>
</feature>
<evidence type="ECO:0000313" key="3">
    <source>
        <dbReference type="EMBL" id="EMD93021.1"/>
    </source>
</evidence>
<reference evidence="3 4" key="1">
    <citation type="journal article" date="2012" name="PLoS Pathog.">
        <title>Diverse lifestyles and strategies of plant pathogenesis encoded in the genomes of eighteen Dothideomycetes fungi.</title>
        <authorList>
            <person name="Ohm R.A."/>
            <person name="Feau N."/>
            <person name="Henrissat B."/>
            <person name="Schoch C.L."/>
            <person name="Horwitz B.A."/>
            <person name="Barry K.W."/>
            <person name="Condon B.J."/>
            <person name="Copeland A.C."/>
            <person name="Dhillon B."/>
            <person name="Glaser F."/>
            <person name="Hesse C.N."/>
            <person name="Kosti I."/>
            <person name="LaButti K."/>
            <person name="Lindquist E.A."/>
            <person name="Lucas S."/>
            <person name="Salamov A.A."/>
            <person name="Bradshaw R.E."/>
            <person name="Ciuffetti L."/>
            <person name="Hamelin R.C."/>
            <person name="Kema G.H.J."/>
            <person name="Lawrence C."/>
            <person name="Scott J.A."/>
            <person name="Spatafora J.W."/>
            <person name="Turgeon B.G."/>
            <person name="de Wit P.J.G.M."/>
            <person name="Zhong S."/>
            <person name="Goodwin S.B."/>
            <person name="Grigoriev I.V."/>
        </authorList>
    </citation>
    <scope>NUCLEOTIDE SEQUENCE [LARGE SCALE GENOMIC DNA]</scope>
    <source>
        <strain evidence="4">C5 / ATCC 48332 / race O</strain>
    </source>
</reference>
<gene>
    <name evidence="3" type="ORF">COCHEDRAFT_1029252</name>
</gene>
<feature type="compositionally biased region" description="Polar residues" evidence="1">
    <location>
        <begin position="204"/>
        <end position="213"/>
    </location>
</feature>
<accession>M2UH60</accession>
<feature type="region of interest" description="Disordered" evidence="1">
    <location>
        <begin position="176"/>
        <end position="213"/>
    </location>
</feature>
<dbReference type="HOGENOM" id="CLU_686975_0_0_1"/>
<keyword evidence="2" id="KW-0732">Signal</keyword>
<reference evidence="4" key="2">
    <citation type="journal article" date="2013" name="PLoS Genet.">
        <title>Comparative genome structure, secondary metabolite, and effector coding capacity across Cochliobolus pathogens.</title>
        <authorList>
            <person name="Condon B.J."/>
            <person name="Leng Y."/>
            <person name="Wu D."/>
            <person name="Bushley K.E."/>
            <person name="Ohm R.A."/>
            <person name="Otillar R."/>
            <person name="Martin J."/>
            <person name="Schackwitz W."/>
            <person name="Grimwood J."/>
            <person name="MohdZainudin N."/>
            <person name="Xue C."/>
            <person name="Wang R."/>
            <person name="Manning V.A."/>
            <person name="Dhillon B."/>
            <person name="Tu Z.J."/>
            <person name="Steffenson B.J."/>
            <person name="Salamov A."/>
            <person name="Sun H."/>
            <person name="Lowry S."/>
            <person name="LaButti K."/>
            <person name="Han J."/>
            <person name="Copeland A."/>
            <person name="Lindquist E."/>
            <person name="Barry K."/>
            <person name="Schmutz J."/>
            <person name="Baker S.E."/>
            <person name="Ciuffetti L.M."/>
            <person name="Grigoriev I.V."/>
            <person name="Zhong S."/>
            <person name="Turgeon B.G."/>
        </authorList>
    </citation>
    <scope>NUCLEOTIDE SEQUENCE [LARGE SCALE GENOMIC DNA]</scope>
    <source>
        <strain evidence="4">C5 / ATCC 48332 / race O</strain>
    </source>
</reference>
<sequence length="401" mass="43731">MYRAVGCLLLLLLLAARTTTQRPWASGQRRRLLAGVLTEARRGPAAISSPTAGPESRGGGEAWLGSDCGQAVVKQRPFAICHSAVGGRWTVDGARLRSNKRVERLRPSLRACTPPVLKRARCQCRPDVMSLFFLLRRFFPCPRTALWSRGGAWMIGRAWEPPSHLARARVKKYPFPLPPRHAAGRQREDRRCRLPPAKKGGRPTANQRPPQQATGWHAIPAAVLPTPAPDISSRLRPGQRVLCSALLLLSLHCPPALAVWRSMGPSRNLASALPLLASPPCHRAKREQPLVGVLLAGISQCVSLRQLIHLLEALVAEPACCQPRAIGCVRHRHTSPSRLPRILPSSLATAVHVAPATVSLQDAWPAKALPWRPKWPSRCPAIALGQPSLVAIARIPRPTVP</sequence>
<dbReference type="Proteomes" id="UP000016936">
    <property type="component" value="Unassembled WGS sequence"/>
</dbReference>
<dbReference type="AlphaFoldDB" id="M2UH60"/>
<proteinExistence type="predicted"/>
<name>M2UH60_COCH5</name>
<evidence type="ECO:0000256" key="1">
    <source>
        <dbReference type="SAM" id="MobiDB-lite"/>
    </source>
</evidence>